<keyword evidence="2" id="KW-1185">Reference proteome</keyword>
<gene>
    <name evidence="1" type="ORF">FMOSSE_LOCUS3652</name>
</gene>
<evidence type="ECO:0000313" key="2">
    <source>
        <dbReference type="Proteomes" id="UP000789375"/>
    </source>
</evidence>
<proteinExistence type="predicted"/>
<dbReference type="AlphaFoldDB" id="A0A9N8WLP1"/>
<organism evidence="1 2">
    <name type="scientific">Funneliformis mosseae</name>
    <name type="common">Endomycorrhizal fungus</name>
    <name type="synonym">Glomus mosseae</name>
    <dbReference type="NCBI Taxonomy" id="27381"/>
    <lineage>
        <taxon>Eukaryota</taxon>
        <taxon>Fungi</taxon>
        <taxon>Fungi incertae sedis</taxon>
        <taxon>Mucoromycota</taxon>
        <taxon>Glomeromycotina</taxon>
        <taxon>Glomeromycetes</taxon>
        <taxon>Glomerales</taxon>
        <taxon>Glomeraceae</taxon>
        <taxon>Funneliformis</taxon>
    </lineage>
</organism>
<evidence type="ECO:0000313" key="1">
    <source>
        <dbReference type="EMBL" id="CAG8493367.1"/>
    </source>
</evidence>
<sequence length="83" mass="9835">HQLGWICIDFFNNHYSFKASLMNWPSITYTEMYVLFTALLVSPHSSSINIFSDNQATINRFFKYVLNNDLSARKFEKIPNYFI</sequence>
<name>A0A9N8WLP1_FUNMO</name>
<feature type="non-terminal residue" evidence="1">
    <location>
        <position position="1"/>
    </location>
</feature>
<comment type="caution">
    <text evidence="1">The sequence shown here is derived from an EMBL/GenBank/DDBJ whole genome shotgun (WGS) entry which is preliminary data.</text>
</comment>
<accession>A0A9N8WLP1</accession>
<reference evidence="1" key="1">
    <citation type="submission" date="2021-06" db="EMBL/GenBank/DDBJ databases">
        <authorList>
            <person name="Kallberg Y."/>
            <person name="Tangrot J."/>
            <person name="Rosling A."/>
        </authorList>
    </citation>
    <scope>NUCLEOTIDE SEQUENCE</scope>
    <source>
        <strain evidence="1">87-6 pot B 2015</strain>
    </source>
</reference>
<dbReference type="EMBL" id="CAJVPP010000560">
    <property type="protein sequence ID" value="CAG8493367.1"/>
    <property type="molecule type" value="Genomic_DNA"/>
</dbReference>
<protein>
    <submittedName>
        <fullName evidence="1">16225_t:CDS:1</fullName>
    </submittedName>
</protein>
<dbReference type="Proteomes" id="UP000789375">
    <property type="component" value="Unassembled WGS sequence"/>
</dbReference>